<comment type="catalytic activity">
    <reaction evidence="1">
        <text>[protein]-peptidylproline (omega=180) = [protein]-peptidylproline (omega=0)</text>
        <dbReference type="Rhea" id="RHEA:16237"/>
        <dbReference type="Rhea" id="RHEA-COMP:10747"/>
        <dbReference type="Rhea" id="RHEA-COMP:10748"/>
        <dbReference type="ChEBI" id="CHEBI:83833"/>
        <dbReference type="ChEBI" id="CHEBI:83834"/>
        <dbReference type="EC" id="5.2.1.8"/>
    </reaction>
</comment>
<dbReference type="InterPro" id="IPR046357">
    <property type="entry name" value="PPIase_dom_sf"/>
</dbReference>
<dbReference type="Proteomes" id="UP001595741">
    <property type="component" value="Unassembled WGS sequence"/>
</dbReference>
<comment type="caution">
    <text evidence="10">The sequence shown here is derived from an EMBL/GenBank/DDBJ whole genome shotgun (WGS) entry which is preliminary data.</text>
</comment>
<evidence type="ECO:0000256" key="6">
    <source>
        <dbReference type="ARBA" id="ARBA00023235"/>
    </source>
</evidence>
<protein>
    <recommendedName>
        <fullName evidence="3">peptidylprolyl isomerase</fullName>
        <ecNumber evidence="3">5.2.1.8</ecNumber>
    </recommendedName>
</protein>
<dbReference type="PANTHER" id="PTHR47245">
    <property type="entry name" value="PEPTIDYLPROLYL ISOMERASE"/>
    <property type="match status" value="1"/>
</dbReference>
<dbReference type="EMBL" id="JBHRXN010000009">
    <property type="protein sequence ID" value="MFC3531164.1"/>
    <property type="molecule type" value="Genomic_DNA"/>
</dbReference>
<proteinExistence type="inferred from homology"/>
<dbReference type="PANTHER" id="PTHR47245:SF1">
    <property type="entry name" value="FOLDASE PROTEIN PRSA"/>
    <property type="match status" value="1"/>
</dbReference>
<dbReference type="SUPFAM" id="SSF109998">
    <property type="entry name" value="Triger factor/SurA peptide-binding domain-like"/>
    <property type="match status" value="1"/>
</dbReference>
<keyword evidence="5 7" id="KW-0697">Rotamase</keyword>
<dbReference type="GO" id="GO:0016853">
    <property type="term" value="F:isomerase activity"/>
    <property type="evidence" value="ECO:0007669"/>
    <property type="project" value="UniProtKB-KW"/>
</dbReference>
<evidence type="ECO:0000256" key="5">
    <source>
        <dbReference type="ARBA" id="ARBA00023110"/>
    </source>
</evidence>
<sequence>MKLTSKFLAAAALAAAANLAAAVPVATVNGVVIDKDTLDKVVAQVVRENNGRLQDTPALREELRQTLITRELVLQAATKGGLDKSPEFVRALEESRKDLLQQAFFATAVKNRPVTDAQIKAEYDRYASQFKGAKEVQVHQIVLADEAAANKVIAELKKGGKFDALVKQSIDANSRNRGGDMGWGNLATMEAPLAEALKAIPKGQVSAKPLKSAQGWHVFRVDDSRDAKAAPLEAIKPRIAQELQKKVIQDAVGELRQKANIQ</sequence>
<evidence type="ECO:0000259" key="9">
    <source>
        <dbReference type="PROSITE" id="PS50198"/>
    </source>
</evidence>
<evidence type="ECO:0000313" key="10">
    <source>
        <dbReference type="EMBL" id="MFC3531164.1"/>
    </source>
</evidence>
<gene>
    <name evidence="10" type="ORF">ACFOLG_03125</name>
</gene>
<dbReference type="EC" id="5.2.1.8" evidence="3"/>
<organism evidence="10 11">
    <name type="scientific">Vogesella facilis</name>
    <dbReference type="NCBI Taxonomy" id="1655232"/>
    <lineage>
        <taxon>Bacteria</taxon>
        <taxon>Pseudomonadati</taxon>
        <taxon>Pseudomonadota</taxon>
        <taxon>Betaproteobacteria</taxon>
        <taxon>Neisseriales</taxon>
        <taxon>Chromobacteriaceae</taxon>
        <taxon>Vogesella</taxon>
    </lineage>
</organism>
<evidence type="ECO:0000256" key="4">
    <source>
        <dbReference type="ARBA" id="ARBA00022729"/>
    </source>
</evidence>
<evidence type="ECO:0000313" key="11">
    <source>
        <dbReference type="Proteomes" id="UP001595741"/>
    </source>
</evidence>
<feature type="domain" description="PpiC" evidence="9">
    <location>
        <begin position="133"/>
        <end position="223"/>
    </location>
</feature>
<evidence type="ECO:0000256" key="7">
    <source>
        <dbReference type="PROSITE-ProRule" id="PRU00278"/>
    </source>
</evidence>
<feature type="chain" id="PRO_5047420599" description="peptidylprolyl isomerase" evidence="8">
    <location>
        <begin position="23"/>
        <end position="262"/>
    </location>
</feature>
<name>A0ABV7RCK3_9NEIS</name>
<keyword evidence="11" id="KW-1185">Reference proteome</keyword>
<accession>A0ABV7RCK3</accession>
<dbReference type="InterPro" id="IPR000297">
    <property type="entry name" value="PPIase_PpiC"/>
</dbReference>
<evidence type="ECO:0000256" key="8">
    <source>
        <dbReference type="SAM" id="SignalP"/>
    </source>
</evidence>
<reference evidence="11" key="1">
    <citation type="journal article" date="2019" name="Int. J. Syst. Evol. Microbiol.">
        <title>The Global Catalogue of Microorganisms (GCM) 10K type strain sequencing project: providing services to taxonomists for standard genome sequencing and annotation.</title>
        <authorList>
            <consortium name="The Broad Institute Genomics Platform"/>
            <consortium name="The Broad Institute Genome Sequencing Center for Infectious Disease"/>
            <person name="Wu L."/>
            <person name="Ma J."/>
        </authorList>
    </citation>
    <scope>NUCLEOTIDE SEQUENCE [LARGE SCALE GENOMIC DNA]</scope>
    <source>
        <strain evidence="11">KCTC 42742</strain>
    </source>
</reference>
<evidence type="ECO:0000256" key="1">
    <source>
        <dbReference type="ARBA" id="ARBA00000971"/>
    </source>
</evidence>
<dbReference type="InterPro" id="IPR027304">
    <property type="entry name" value="Trigger_fact/SurA_dom_sf"/>
</dbReference>
<keyword evidence="4 8" id="KW-0732">Signal</keyword>
<keyword evidence="6 7" id="KW-0413">Isomerase</keyword>
<feature type="signal peptide" evidence="8">
    <location>
        <begin position="1"/>
        <end position="22"/>
    </location>
</feature>
<dbReference type="Gene3D" id="3.10.50.40">
    <property type="match status" value="1"/>
</dbReference>
<dbReference type="PROSITE" id="PS50198">
    <property type="entry name" value="PPIC_PPIASE_2"/>
    <property type="match status" value="1"/>
</dbReference>
<evidence type="ECO:0000256" key="3">
    <source>
        <dbReference type="ARBA" id="ARBA00013194"/>
    </source>
</evidence>
<evidence type="ECO:0000256" key="2">
    <source>
        <dbReference type="ARBA" id="ARBA00007656"/>
    </source>
</evidence>
<dbReference type="InterPro" id="IPR050245">
    <property type="entry name" value="PrsA_foldase"/>
</dbReference>
<dbReference type="Gene3D" id="1.10.8.1040">
    <property type="match status" value="1"/>
</dbReference>
<dbReference type="Pfam" id="PF13145">
    <property type="entry name" value="Rotamase_2"/>
    <property type="match status" value="1"/>
</dbReference>
<dbReference type="RefSeq" id="WP_386088258.1">
    <property type="nucleotide sequence ID" value="NZ_JBHRXN010000009.1"/>
</dbReference>
<comment type="similarity">
    <text evidence="2">Belongs to the PpiC/parvulin rotamase family.</text>
</comment>
<dbReference type="SUPFAM" id="SSF54534">
    <property type="entry name" value="FKBP-like"/>
    <property type="match status" value="1"/>
</dbReference>